<name>B3JII8_9BACT</name>
<dbReference type="EMBL" id="ABIY02000080">
    <property type="protein sequence ID" value="EDV01128.1"/>
    <property type="molecule type" value="Genomic_DNA"/>
</dbReference>
<reference evidence="1 2" key="2">
    <citation type="submission" date="2008-04" db="EMBL/GenBank/DDBJ databases">
        <authorList>
            <person name="Fulton L."/>
            <person name="Clifton S."/>
            <person name="Fulton B."/>
            <person name="Xu J."/>
            <person name="Minx P."/>
            <person name="Pepin K.H."/>
            <person name="Johnson M."/>
            <person name="Thiruvilangam P."/>
            <person name="Bhonagiri V."/>
            <person name="Nash W.E."/>
            <person name="Mardis E.R."/>
            <person name="Wilson R.K."/>
        </authorList>
    </citation>
    <scope>NUCLEOTIDE SEQUENCE [LARGE SCALE GENOMIC DNA]</scope>
    <source>
        <strain evidence="1 2">DSM 17136</strain>
    </source>
</reference>
<accession>B3JII8</accession>
<dbReference type="AlphaFoldDB" id="B3JII8"/>
<gene>
    <name evidence="1" type="ORF">BACCOP_01700</name>
</gene>
<organism evidence="1 2">
    <name type="scientific">Phocaeicola coprocola DSM 17136</name>
    <dbReference type="NCBI Taxonomy" id="470145"/>
    <lineage>
        <taxon>Bacteria</taxon>
        <taxon>Pseudomonadati</taxon>
        <taxon>Bacteroidota</taxon>
        <taxon>Bacteroidia</taxon>
        <taxon>Bacteroidales</taxon>
        <taxon>Bacteroidaceae</taxon>
        <taxon>Phocaeicola</taxon>
    </lineage>
</organism>
<dbReference type="Proteomes" id="UP000003146">
    <property type="component" value="Unassembled WGS sequence"/>
</dbReference>
<evidence type="ECO:0000313" key="1">
    <source>
        <dbReference type="EMBL" id="EDV01128.1"/>
    </source>
</evidence>
<protein>
    <submittedName>
        <fullName evidence="1">Uncharacterized protein</fullName>
    </submittedName>
</protein>
<comment type="caution">
    <text evidence="1">The sequence shown here is derived from an EMBL/GenBank/DDBJ whole genome shotgun (WGS) entry which is preliminary data.</text>
</comment>
<evidence type="ECO:0000313" key="2">
    <source>
        <dbReference type="Proteomes" id="UP000003146"/>
    </source>
</evidence>
<reference evidence="1 2" key="1">
    <citation type="submission" date="2008-04" db="EMBL/GenBank/DDBJ databases">
        <title>Draft genome sequence of Bacteroides coprocola (DSM 17136).</title>
        <authorList>
            <person name="Sudarsanam P."/>
            <person name="Ley R."/>
            <person name="Guruge J."/>
            <person name="Turnbaugh P.J."/>
            <person name="Mahowald M."/>
            <person name="Liep D."/>
            <person name="Gordon J."/>
        </authorList>
    </citation>
    <scope>NUCLEOTIDE SEQUENCE [LARGE SCALE GENOMIC DNA]</scope>
    <source>
        <strain evidence="1 2">DSM 17136</strain>
    </source>
</reference>
<proteinExistence type="predicted"/>
<dbReference type="HOGENOM" id="CLU_3265527_0_0_10"/>
<sequence length="41" mass="5110">MFMYYCFVVGKYSNIFLQSNIFQLFFRIKSRKIGTKRLFHH</sequence>